<dbReference type="GO" id="GO:0016020">
    <property type="term" value="C:membrane"/>
    <property type="evidence" value="ECO:0007669"/>
    <property type="project" value="TreeGrafter"/>
</dbReference>
<dbReference type="WBParaSite" id="EgrG_000901900">
    <property type="protein sequence ID" value="EgrG_000901900"/>
    <property type="gene ID" value="EgrG_000901900"/>
</dbReference>
<feature type="active site" description="Proton donor" evidence="8">
    <location>
        <position position="314"/>
    </location>
</feature>
<reference evidence="13 14" key="1">
    <citation type="journal article" date="2013" name="Nature">
        <title>The genomes of four tapeworm species reveal adaptations to parasitism.</title>
        <authorList>
            <person name="Tsai I.J."/>
            <person name="Zarowiecki M."/>
            <person name="Holroyd N."/>
            <person name="Garciarrubio A."/>
            <person name="Sanchez-Flores A."/>
            <person name="Brooks K.L."/>
            <person name="Tracey A."/>
            <person name="Bobes R.J."/>
            <person name="Fragoso G."/>
            <person name="Sciutto E."/>
            <person name="Aslett M."/>
            <person name="Beasley H."/>
            <person name="Bennett H.M."/>
            <person name="Cai J."/>
            <person name="Camicia F."/>
            <person name="Clark R."/>
            <person name="Cucher M."/>
            <person name="De Silva N."/>
            <person name="Day T.A."/>
            <person name="Deplazes P."/>
            <person name="Estrada K."/>
            <person name="Fernandez C."/>
            <person name="Holland P.W."/>
            <person name="Hou J."/>
            <person name="Hu S."/>
            <person name="Huckvale T."/>
            <person name="Hung S.S."/>
            <person name="Kamenetzky L."/>
            <person name="Keane J.A."/>
            <person name="Kiss F."/>
            <person name="Koziol U."/>
            <person name="Lambert O."/>
            <person name="Liu K."/>
            <person name="Luo X."/>
            <person name="Luo Y."/>
            <person name="Macchiaroli N."/>
            <person name="Nichol S."/>
            <person name="Paps J."/>
            <person name="Parkinson J."/>
            <person name="Pouchkina-Stantcheva N."/>
            <person name="Riddiford N."/>
            <person name="Rosenzvit M."/>
            <person name="Salinas G."/>
            <person name="Wasmuth J.D."/>
            <person name="Zamanian M."/>
            <person name="Zheng Y."/>
            <person name="Cai X."/>
            <person name="Soberon X."/>
            <person name="Olson P.D."/>
            <person name="Laclette J.P."/>
            <person name="Brehm K."/>
            <person name="Berriman M."/>
            <person name="Garciarrubio A."/>
            <person name="Bobes R.J."/>
            <person name="Fragoso G."/>
            <person name="Sanchez-Flores A."/>
            <person name="Estrada K."/>
            <person name="Cevallos M.A."/>
            <person name="Morett E."/>
            <person name="Gonzalez V."/>
            <person name="Portillo T."/>
            <person name="Ochoa-Leyva A."/>
            <person name="Jose M.V."/>
            <person name="Sciutto E."/>
            <person name="Landa A."/>
            <person name="Jimenez L."/>
            <person name="Valdes V."/>
            <person name="Carrero J.C."/>
            <person name="Larralde C."/>
            <person name="Morales-Montor J."/>
            <person name="Limon-Lason J."/>
            <person name="Soberon X."/>
            <person name="Laclette J.P."/>
        </authorList>
    </citation>
    <scope>NUCLEOTIDE SEQUENCE [LARGE SCALE GENOMIC DNA]</scope>
</reference>
<dbReference type="GO" id="GO:0005975">
    <property type="term" value="P:carbohydrate metabolic process"/>
    <property type="evidence" value="ECO:0007669"/>
    <property type="project" value="InterPro"/>
</dbReference>
<dbReference type="Gene3D" id="3.20.20.80">
    <property type="entry name" value="Glycosidases"/>
    <property type="match status" value="1"/>
</dbReference>
<dbReference type="OrthoDB" id="428480at2759"/>
<keyword evidence="5" id="KW-0325">Glycoprotein</keyword>
<comment type="catalytic activity">
    <reaction evidence="1 7">
        <text>Hydrolysis of terminal non-reducing N-acetyl-D-hexosamine residues in N-acetyl-beta-D-hexosaminides.</text>
        <dbReference type="EC" id="3.2.1.52"/>
    </reaction>
</comment>
<evidence type="ECO:0000256" key="9">
    <source>
        <dbReference type="PIRSR" id="PIRSR001093-2"/>
    </source>
</evidence>
<evidence type="ECO:0000256" key="5">
    <source>
        <dbReference type="ARBA" id="ARBA00023180"/>
    </source>
</evidence>
<gene>
    <name evidence="13" type="ORF">EgrG_000901900</name>
</gene>
<proteinExistence type="inferred from homology"/>
<accession>A0A068WA89</accession>
<evidence type="ECO:0000256" key="1">
    <source>
        <dbReference type="ARBA" id="ARBA00001231"/>
    </source>
</evidence>
<dbReference type="InterPro" id="IPR029018">
    <property type="entry name" value="Hex-like_dom2"/>
</dbReference>
<feature type="domain" description="Glycoside hydrolase family 20 catalytic" evidence="11">
    <location>
        <begin position="158"/>
        <end position="478"/>
    </location>
</feature>
<dbReference type="GO" id="GO:0030203">
    <property type="term" value="P:glycosaminoglycan metabolic process"/>
    <property type="evidence" value="ECO:0007669"/>
    <property type="project" value="TreeGrafter"/>
</dbReference>
<comment type="similarity">
    <text evidence="2 7">Belongs to the glycosyl hydrolase 20 family.</text>
</comment>
<evidence type="ECO:0000313" key="14">
    <source>
        <dbReference type="Proteomes" id="UP000492820"/>
    </source>
</evidence>
<evidence type="ECO:0000256" key="2">
    <source>
        <dbReference type="ARBA" id="ARBA00006285"/>
    </source>
</evidence>
<reference evidence="15" key="3">
    <citation type="submission" date="2020-10" db="UniProtKB">
        <authorList>
            <consortium name="WormBaseParasite"/>
        </authorList>
    </citation>
    <scope>IDENTIFICATION</scope>
</reference>
<evidence type="ECO:0000256" key="4">
    <source>
        <dbReference type="ARBA" id="ARBA00022801"/>
    </source>
</evidence>
<keyword evidence="6 7" id="KW-0326">Glycosidase</keyword>
<protein>
    <recommendedName>
        <fullName evidence="7">Beta-hexosaminidase</fullName>
        <ecNumber evidence="7">3.2.1.52</ecNumber>
    </recommendedName>
</protein>
<sequence length="517" mass="59034">MSQVCTSLYLLLLLLLSPSLSLIPQPVSFGISPQYYRLPFEVDVQHNAPYCFTLHASIKRLLESFNLRHLIRDLPTSFAGNITHLLINISSECNELLGVLYPKEGSKEDYQVIISGGVIWINASEVWGAMHGLTSVAQLVMSTSKYLPNVRISDMPRWPFRSFLIDTSRHFLPLQYILQFLKAMATVKMNVLHWHIVDDQSFPYESYTFPKLSDKGAYSQIHATYTQQDVRIIIEYARSLGIRVMPEIDTPGHTRSWGYGYPTLLTPCFSRRGPTGRYGPLNPIKNTTYDFVGQLIAEIAKTFPDSALHLGGDEVDFSCWESNPEIRDFMQKMGFNSSYTKLEDYYFANLFKKIKEVTKKPIKVYMWQEIFDDGVEINDSTTVHVWKDGAWPKEMDMVTRAGKEVIFSACWYLSSIRFGEDWIDRYQCDPASFTNNTKQLALIKGGGAAMWGEYVDHTNLISRSWPRGAAVAERLWSPAQVHDVNDMRIRLISYRCFLLAMGLNGEPIAGPDYCDFA</sequence>
<keyword evidence="9" id="KW-1015">Disulfide bond</keyword>
<dbReference type="InterPro" id="IPR017853">
    <property type="entry name" value="GH"/>
</dbReference>
<feature type="disulfide bond" evidence="9">
    <location>
        <begin position="268"/>
        <end position="319"/>
    </location>
</feature>
<feature type="domain" description="Beta-hexosaminidase bacterial type N-terminal" evidence="12">
    <location>
        <begin position="21"/>
        <end position="154"/>
    </location>
</feature>
<evidence type="ECO:0000259" key="12">
    <source>
        <dbReference type="Pfam" id="PF02838"/>
    </source>
</evidence>
<evidence type="ECO:0000259" key="11">
    <source>
        <dbReference type="Pfam" id="PF00728"/>
    </source>
</evidence>
<dbReference type="GO" id="GO:0006689">
    <property type="term" value="P:ganglioside catabolic process"/>
    <property type="evidence" value="ECO:0007669"/>
    <property type="project" value="TreeGrafter"/>
</dbReference>
<dbReference type="PANTHER" id="PTHR22600">
    <property type="entry name" value="BETA-HEXOSAMINIDASE"/>
    <property type="match status" value="1"/>
</dbReference>
<dbReference type="CDD" id="cd06562">
    <property type="entry name" value="GH20_HexA_HexB-like"/>
    <property type="match status" value="1"/>
</dbReference>
<feature type="disulfide bond" evidence="9">
    <location>
        <begin position="51"/>
        <end position="93"/>
    </location>
</feature>
<evidence type="ECO:0000313" key="15">
    <source>
        <dbReference type="WBParaSite" id="EgrG_000901900"/>
    </source>
</evidence>
<dbReference type="InterPro" id="IPR015883">
    <property type="entry name" value="Glyco_hydro_20_cat"/>
</dbReference>
<dbReference type="FunFam" id="3.20.20.80:FF:000063">
    <property type="entry name" value="Beta-hexosaminidase"/>
    <property type="match status" value="1"/>
</dbReference>
<evidence type="ECO:0000256" key="10">
    <source>
        <dbReference type="SAM" id="SignalP"/>
    </source>
</evidence>
<dbReference type="SUPFAM" id="SSF51445">
    <property type="entry name" value="(Trans)glycosidases"/>
    <property type="match status" value="1"/>
</dbReference>
<evidence type="ECO:0000256" key="6">
    <source>
        <dbReference type="ARBA" id="ARBA00023295"/>
    </source>
</evidence>
<dbReference type="PRINTS" id="PR00738">
    <property type="entry name" value="GLHYDRLASE20"/>
</dbReference>
<dbReference type="PANTHER" id="PTHR22600:SF21">
    <property type="entry name" value="BETA-HEXOSAMINIDASE A"/>
    <property type="match status" value="1"/>
</dbReference>
<dbReference type="GO" id="GO:0005764">
    <property type="term" value="C:lysosome"/>
    <property type="evidence" value="ECO:0007669"/>
    <property type="project" value="TreeGrafter"/>
</dbReference>
<dbReference type="Pfam" id="PF00728">
    <property type="entry name" value="Glyco_hydro_20"/>
    <property type="match status" value="1"/>
</dbReference>
<dbReference type="EC" id="3.2.1.52" evidence="7"/>
<name>A0A068WA89_ECHGR</name>
<dbReference type="Pfam" id="PF02838">
    <property type="entry name" value="Glyco_hydro_20b"/>
    <property type="match status" value="1"/>
</dbReference>
<dbReference type="SUPFAM" id="SSF55545">
    <property type="entry name" value="beta-N-acetylhexosaminidase-like domain"/>
    <property type="match status" value="1"/>
</dbReference>
<organism evidence="13">
    <name type="scientific">Echinococcus granulosus</name>
    <name type="common">Hydatid tapeworm</name>
    <dbReference type="NCBI Taxonomy" id="6210"/>
    <lineage>
        <taxon>Eukaryota</taxon>
        <taxon>Metazoa</taxon>
        <taxon>Spiralia</taxon>
        <taxon>Lophotrochozoa</taxon>
        <taxon>Platyhelminthes</taxon>
        <taxon>Cestoda</taxon>
        <taxon>Eucestoda</taxon>
        <taxon>Cyclophyllidea</taxon>
        <taxon>Taeniidae</taxon>
        <taxon>Echinococcus</taxon>
        <taxon>Echinococcus granulosus group</taxon>
    </lineage>
</organism>
<dbReference type="InterPro" id="IPR015882">
    <property type="entry name" value="HEX_bac_N"/>
</dbReference>
<dbReference type="PIRSF" id="PIRSF001093">
    <property type="entry name" value="B-hxosamndse_ab_euk"/>
    <property type="match status" value="1"/>
</dbReference>
<dbReference type="GO" id="GO:0004563">
    <property type="term" value="F:beta-N-acetylhexosaminidase activity"/>
    <property type="evidence" value="ECO:0007669"/>
    <property type="project" value="UniProtKB-EC"/>
</dbReference>
<evidence type="ECO:0000256" key="8">
    <source>
        <dbReference type="PIRSR" id="PIRSR001093-1"/>
    </source>
</evidence>
<feature type="chain" id="PRO_5033711000" description="Beta-hexosaminidase" evidence="10">
    <location>
        <begin position="22"/>
        <end position="517"/>
    </location>
</feature>
<dbReference type="Proteomes" id="UP000492820">
    <property type="component" value="Unassembled WGS sequence"/>
</dbReference>
<dbReference type="Gene3D" id="3.30.379.10">
    <property type="entry name" value="Chitobiase/beta-hexosaminidase domain 2-like"/>
    <property type="match status" value="1"/>
</dbReference>
<dbReference type="EMBL" id="LK028576">
    <property type="protein sequence ID" value="CDS16591.1"/>
    <property type="molecule type" value="Genomic_DNA"/>
</dbReference>
<feature type="disulfide bond" evidence="9">
    <location>
        <begin position="496"/>
        <end position="514"/>
    </location>
</feature>
<evidence type="ECO:0000256" key="7">
    <source>
        <dbReference type="PIRNR" id="PIRNR001093"/>
    </source>
</evidence>
<dbReference type="AlphaFoldDB" id="A0A068WA89"/>
<feature type="signal peptide" evidence="10">
    <location>
        <begin position="1"/>
        <end position="21"/>
    </location>
</feature>
<keyword evidence="3 10" id="KW-0732">Signal</keyword>
<dbReference type="InterPro" id="IPR025705">
    <property type="entry name" value="Beta_hexosaminidase_sua/sub"/>
</dbReference>
<reference evidence="13" key="2">
    <citation type="submission" date="2014-06" db="EMBL/GenBank/DDBJ databases">
        <authorList>
            <person name="Aslett M."/>
        </authorList>
    </citation>
    <scope>NUCLEOTIDE SEQUENCE</scope>
</reference>
<evidence type="ECO:0000313" key="13">
    <source>
        <dbReference type="EMBL" id="CDS16591.1"/>
    </source>
</evidence>
<evidence type="ECO:0000256" key="3">
    <source>
        <dbReference type="ARBA" id="ARBA00022729"/>
    </source>
</evidence>
<keyword evidence="4 7" id="KW-0378">Hydrolase</keyword>